<evidence type="ECO:0000256" key="1">
    <source>
        <dbReference type="SAM" id="MobiDB-lite"/>
    </source>
</evidence>
<accession>A0A8H4W633</accession>
<feature type="compositionally biased region" description="Polar residues" evidence="1">
    <location>
        <begin position="16"/>
        <end position="29"/>
    </location>
</feature>
<gene>
    <name evidence="2" type="ORF">G7Y89_g5045</name>
</gene>
<dbReference type="Proteomes" id="UP000566819">
    <property type="component" value="Unassembled WGS sequence"/>
</dbReference>
<reference evidence="2 3" key="1">
    <citation type="submission" date="2020-03" db="EMBL/GenBank/DDBJ databases">
        <title>Draft Genome Sequence of Cudoniella acicularis.</title>
        <authorList>
            <person name="Buettner E."/>
            <person name="Kellner H."/>
        </authorList>
    </citation>
    <scope>NUCLEOTIDE SEQUENCE [LARGE SCALE GENOMIC DNA]</scope>
    <source>
        <strain evidence="2 3">DSM 108380</strain>
    </source>
</reference>
<evidence type="ECO:0000313" key="2">
    <source>
        <dbReference type="EMBL" id="KAF4633075.1"/>
    </source>
</evidence>
<name>A0A8H4W633_9HELO</name>
<keyword evidence="3" id="KW-1185">Reference proteome</keyword>
<dbReference type="EMBL" id="JAAMPI010000292">
    <property type="protein sequence ID" value="KAF4633075.1"/>
    <property type="molecule type" value="Genomic_DNA"/>
</dbReference>
<protein>
    <submittedName>
        <fullName evidence="2">Uncharacterized protein</fullName>
    </submittedName>
</protein>
<organism evidence="2 3">
    <name type="scientific">Cudoniella acicularis</name>
    <dbReference type="NCBI Taxonomy" id="354080"/>
    <lineage>
        <taxon>Eukaryota</taxon>
        <taxon>Fungi</taxon>
        <taxon>Dikarya</taxon>
        <taxon>Ascomycota</taxon>
        <taxon>Pezizomycotina</taxon>
        <taxon>Leotiomycetes</taxon>
        <taxon>Helotiales</taxon>
        <taxon>Tricladiaceae</taxon>
        <taxon>Cudoniella</taxon>
    </lineage>
</organism>
<evidence type="ECO:0000313" key="3">
    <source>
        <dbReference type="Proteomes" id="UP000566819"/>
    </source>
</evidence>
<feature type="region of interest" description="Disordered" evidence="1">
    <location>
        <begin position="1"/>
        <end position="29"/>
    </location>
</feature>
<sequence length="86" mass="8974">MPDPDTCDDARADQAPPTSEATAPVTTTDVSATETIIKQAAPVKTTKPLLGGLLKTAAAMTSLKKPAAAPKETVMENNLAPQYHRT</sequence>
<proteinExistence type="predicted"/>
<comment type="caution">
    <text evidence="2">The sequence shown here is derived from an EMBL/GenBank/DDBJ whole genome shotgun (WGS) entry which is preliminary data.</text>
</comment>
<dbReference type="AlphaFoldDB" id="A0A8H4W633"/>